<keyword evidence="4" id="KW-1185">Reference proteome</keyword>
<sequence>MKNTALRQPSSEKNKEEFLRDDSLPTRKFVKSRFENLSRKSNKKIEETRSLINMHVDELEEQVSKLREEVRGWGVVPLMKDMKAFTTRMILLEAEMKHAFQEMDFSRRLDRLEKKLSVLPEILEAMKSLQKPGSDSPEEERKEDPEPDIIDFDIAPYEEELKDIARRNTREDRPVVDEKVQEELRDCHRLLTENRNETFVVKHRIEEARKNFVRTQGWSDVSASCGRKRYARERKRWNYGRR</sequence>
<reference evidence="3 4" key="2">
    <citation type="submission" date="2018-11" db="EMBL/GenBank/DDBJ databases">
        <authorList>
            <consortium name="Pathogen Informatics"/>
        </authorList>
    </citation>
    <scope>NUCLEOTIDE SEQUENCE [LARGE SCALE GENOMIC DNA]</scope>
</reference>
<evidence type="ECO:0000256" key="1">
    <source>
        <dbReference type="SAM" id="Coils"/>
    </source>
</evidence>
<dbReference type="Proteomes" id="UP000271162">
    <property type="component" value="Unassembled WGS sequence"/>
</dbReference>
<keyword evidence="1" id="KW-0175">Coiled coil</keyword>
<feature type="region of interest" description="Disordered" evidence="2">
    <location>
        <begin position="127"/>
        <end position="149"/>
    </location>
</feature>
<reference evidence="5" key="1">
    <citation type="submission" date="2017-02" db="UniProtKB">
        <authorList>
            <consortium name="WormBaseParasite"/>
        </authorList>
    </citation>
    <scope>IDENTIFICATION</scope>
</reference>
<dbReference type="AlphaFoldDB" id="A0A0N4YEV7"/>
<dbReference type="EMBL" id="UYSL01021661">
    <property type="protein sequence ID" value="VDL78854.1"/>
    <property type="molecule type" value="Genomic_DNA"/>
</dbReference>
<dbReference type="WBParaSite" id="NBR_0001525901-mRNA-1">
    <property type="protein sequence ID" value="NBR_0001525901-mRNA-1"/>
    <property type="gene ID" value="NBR_0001525901"/>
</dbReference>
<evidence type="ECO:0000313" key="4">
    <source>
        <dbReference type="Proteomes" id="UP000271162"/>
    </source>
</evidence>
<gene>
    <name evidence="3" type="ORF">NBR_LOCUS15260</name>
</gene>
<feature type="region of interest" description="Disordered" evidence="2">
    <location>
        <begin position="1"/>
        <end position="20"/>
    </location>
</feature>
<evidence type="ECO:0000313" key="3">
    <source>
        <dbReference type="EMBL" id="VDL78854.1"/>
    </source>
</evidence>
<evidence type="ECO:0000313" key="5">
    <source>
        <dbReference type="WBParaSite" id="NBR_0001525901-mRNA-1"/>
    </source>
</evidence>
<accession>A0A0N4YEV7</accession>
<evidence type="ECO:0000256" key="2">
    <source>
        <dbReference type="SAM" id="MobiDB-lite"/>
    </source>
</evidence>
<feature type="coiled-coil region" evidence="1">
    <location>
        <begin position="42"/>
        <end position="69"/>
    </location>
</feature>
<organism evidence="5">
    <name type="scientific">Nippostrongylus brasiliensis</name>
    <name type="common">Rat hookworm</name>
    <dbReference type="NCBI Taxonomy" id="27835"/>
    <lineage>
        <taxon>Eukaryota</taxon>
        <taxon>Metazoa</taxon>
        <taxon>Ecdysozoa</taxon>
        <taxon>Nematoda</taxon>
        <taxon>Chromadorea</taxon>
        <taxon>Rhabditida</taxon>
        <taxon>Rhabditina</taxon>
        <taxon>Rhabditomorpha</taxon>
        <taxon>Strongyloidea</taxon>
        <taxon>Heligmosomidae</taxon>
        <taxon>Nippostrongylus</taxon>
    </lineage>
</organism>
<proteinExistence type="predicted"/>
<protein>
    <submittedName>
        <fullName evidence="3 5">Uncharacterized protein</fullName>
    </submittedName>
</protein>
<feature type="compositionally biased region" description="Basic and acidic residues" evidence="2">
    <location>
        <begin position="10"/>
        <end position="20"/>
    </location>
</feature>
<name>A0A0N4YEV7_NIPBR</name>